<organism evidence="7 8">
    <name type="scientific">Monosporascus ibericus</name>
    <dbReference type="NCBI Taxonomy" id="155417"/>
    <lineage>
        <taxon>Eukaryota</taxon>
        <taxon>Fungi</taxon>
        <taxon>Dikarya</taxon>
        <taxon>Ascomycota</taxon>
        <taxon>Pezizomycotina</taxon>
        <taxon>Sordariomycetes</taxon>
        <taxon>Xylariomycetidae</taxon>
        <taxon>Xylariales</taxon>
        <taxon>Xylariales incertae sedis</taxon>
        <taxon>Monosporascus</taxon>
    </lineage>
</organism>
<comment type="caution">
    <text evidence="7">The sequence shown here is derived from an EMBL/GenBank/DDBJ whole genome shotgun (WGS) entry which is preliminary data.</text>
</comment>
<comment type="subcellular location">
    <subcellularLocation>
        <location evidence="1">Membrane</location>
        <topology evidence="1">Multi-pass membrane protein</topology>
    </subcellularLocation>
</comment>
<evidence type="ECO:0000256" key="1">
    <source>
        <dbReference type="ARBA" id="ARBA00004141"/>
    </source>
</evidence>
<feature type="transmembrane region" description="Helical" evidence="5">
    <location>
        <begin position="215"/>
        <end position="237"/>
    </location>
</feature>
<dbReference type="PANTHER" id="PTHR23502:SF47">
    <property type="entry name" value="MAJOR FACILITATOR SUPERFAMILY (MFS) PROFILE DOMAIN-CONTAINING PROTEIN-RELATED"/>
    <property type="match status" value="1"/>
</dbReference>
<feature type="transmembrane region" description="Helical" evidence="5">
    <location>
        <begin position="496"/>
        <end position="518"/>
    </location>
</feature>
<feature type="transmembrane region" description="Helical" evidence="5">
    <location>
        <begin position="322"/>
        <end position="341"/>
    </location>
</feature>
<reference evidence="7 8" key="1">
    <citation type="submission" date="2018-06" db="EMBL/GenBank/DDBJ databases">
        <title>Complete Genomes of Monosporascus.</title>
        <authorList>
            <person name="Robinson A.J."/>
            <person name="Natvig D.O."/>
        </authorList>
    </citation>
    <scope>NUCLEOTIDE SEQUENCE [LARGE SCALE GENOMIC DNA]</scope>
    <source>
        <strain evidence="7 8">CBS 110550</strain>
    </source>
</reference>
<dbReference type="Pfam" id="PF07690">
    <property type="entry name" value="MFS_1"/>
    <property type="match status" value="1"/>
</dbReference>
<sequence length="533" mass="56810">MNTPGSIATTLAGDTALFASVASTAAPSIRGADINNEDGCPDLEGLAQITNKLNEKDRSQYDGDPNIVGWDGPDDPECPRNWSAPKKLLFTVVTSSVILTVSFGSSVFAPATAVAAAQLGVSILVMRLGVTLWVLGLAAGPVLFGPLSEVFGHLIPFAVATLGLGAFQLPVALGGNVQTVLVGRFLAGAFGSGSYAVISGMYYELYEPTTRGVAMALSSTCINLGATVAPIAGAYLTHDAGAGWAWTAWVTLIITGVLFLILVVGVPESSSARILERRARRLRLETRNWALHARSEEEPREVGDIARRHLAKPARMFATEPVLVVFTAYLTLVYGTLYLAFQAFPLAYRRRGWSAEASQLPFLGVALGVASACALCSAFALTWYRTKTEAAKTRGKPEPEWRLPPMVFGAAVLPPALLWFGWSGKAHWASQVVAGYFVGCGLQLIFVAGITYVVDVYGWAGDANSAMSAHVVVRSLVASSFPLFADKMYDRLGVAWASSVLALLSLVMAPAPVLFWMYGARIRSWSRFSSSNS</sequence>
<keyword evidence="2 5" id="KW-0812">Transmembrane</keyword>
<gene>
    <name evidence="7" type="ORF">DL764_010454</name>
</gene>
<keyword evidence="4 5" id="KW-0472">Membrane</keyword>
<evidence type="ECO:0000313" key="7">
    <source>
        <dbReference type="EMBL" id="RYO75406.1"/>
    </source>
</evidence>
<feature type="transmembrane region" description="Helical" evidence="5">
    <location>
        <begin position="115"/>
        <end position="138"/>
    </location>
</feature>
<feature type="transmembrane region" description="Helical" evidence="5">
    <location>
        <begin position="434"/>
        <end position="454"/>
    </location>
</feature>
<feature type="transmembrane region" description="Helical" evidence="5">
    <location>
        <begin position="88"/>
        <end position="109"/>
    </location>
</feature>
<dbReference type="STRING" id="155417.A0A4Q4SVC9"/>
<evidence type="ECO:0000256" key="4">
    <source>
        <dbReference type="ARBA" id="ARBA00023136"/>
    </source>
</evidence>
<dbReference type="OrthoDB" id="9986881at2759"/>
<feature type="transmembrane region" description="Helical" evidence="5">
    <location>
        <begin position="150"/>
        <end position="169"/>
    </location>
</feature>
<dbReference type="EMBL" id="QJNU01001564">
    <property type="protein sequence ID" value="RYO75406.1"/>
    <property type="molecule type" value="Genomic_DNA"/>
</dbReference>
<feature type="transmembrane region" description="Helical" evidence="5">
    <location>
        <begin position="243"/>
        <end position="266"/>
    </location>
</feature>
<evidence type="ECO:0000256" key="2">
    <source>
        <dbReference type="ARBA" id="ARBA00022692"/>
    </source>
</evidence>
<dbReference type="AlphaFoldDB" id="A0A4Q4SVC9"/>
<dbReference type="InterPro" id="IPR020846">
    <property type="entry name" value="MFS_dom"/>
</dbReference>
<proteinExistence type="predicted"/>
<dbReference type="GO" id="GO:0022857">
    <property type="term" value="F:transmembrane transporter activity"/>
    <property type="evidence" value="ECO:0007669"/>
    <property type="project" value="InterPro"/>
</dbReference>
<dbReference type="SUPFAM" id="SSF103473">
    <property type="entry name" value="MFS general substrate transporter"/>
    <property type="match status" value="1"/>
</dbReference>
<dbReference type="Gene3D" id="1.20.1250.20">
    <property type="entry name" value="MFS general substrate transporter like domains"/>
    <property type="match status" value="1"/>
</dbReference>
<evidence type="ECO:0000256" key="5">
    <source>
        <dbReference type="SAM" id="Phobius"/>
    </source>
</evidence>
<feature type="domain" description="Major facilitator superfamily (MFS) profile" evidence="6">
    <location>
        <begin position="88"/>
        <end position="523"/>
    </location>
</feature>
<name>A0A4Q4SVC9_9PEZI</name>
<feature type="transmembrane region" description="Helical" evidence="5">
    <location>
        <begin position="361"/>
        <end position="384"/>
    </location>
</feature>
<evidence type="ECO:0000313" key="8">
    <source>
        <dbReference type="Proteomes" id="UP000293360"/>
    </source>
</evidence>
<accession>A0A4Q4SVC9</accession>
<keyword evidence="3 5" id="KW-1133">Transmembrane helix</keyword>
<feature type="transmembrane region" description="Helical" evidence="5">
    <location>
        <begin position="181"/>
        <end position="203"/>
    </location>
</feature>
<evidence type="ECO:0000259" key="6">
    <source>
        <dbReference type="PROSITE" id="PS50850"/>
    </source>
</evidence>
<protein>
    <recommendedName>
        <fullName evidence="6">Major facilitator superfamily (MFS) profile domain-containing protein</fullName>
    </recommendedName>
</protein>
<dbReference type="Proteomes" id="UP000293360">
    <property type="component" value="Unassembled WGS sequence"/>
</dbReference>
<keyword evidence="8" id="KW-1185">Reference proteome</keyword>
<dbReference type="PANTHER" id="PTHR23502">
    <property type="entry name" value="MAJOR FACILITATOR SUPERFAMILY"/>
    <property type="match status" value="1"/>
</dbReference>
<evidence type="ECO:0000256" key="3">
    <source>
        <dbReference type="ARBA" id="ARBA00022989"/>
    </source>
</evidence>
<dbReference type="GO" id="GO:0005886">
    <property type="term" value="C:plasma membrane"/>
    <property type="evidence" value="ECO:0007669"/>
    <property type="project" value="TreeGrafter"/>
</dbReference>
<dbReference type="InterPro" id="IPR036259">
    <property type="entry name" value="MFS_trans_sf"/>
</dbReference>
<dbReference type="PROSITE" id="PS50850">
    <property type="entry name" value="MFS"/>
    <property type="match status" value="1"/>
</dbReference>
<dbReference type="InterPro" id="IPR011701">
    <property type="entry name" value="MFS"/>
</dbReference>